<dbReference type="OrthoDB" id="2366564at2759"/>
<accession>A0A397UGC4</accession>
<evidence type="ECO:0000313" key="1">
    <source>
        <dbReference type="EMBL" id="RIB07839.1"/>
    </source>
</evidence>
<comment type="caution">
    <text evidence="1">The sequence shown here is derived from an EMBL/GenBank/DDBJ whole genome shotgun (WGS) entry which is preliminary data.</text>
</comment>
<reference evidence="1 2" key="1">
    <citation type="submission" date="2018-06" db="EMBL/GenBank/DDBJ databases">
        <title>Comparative genomics reveals the genomic features of Rhizophagus irregularis, R. cerebriforme, R. diaphanum and Gigaspora rosea, and their symbiotic lifestyle signature.</title>
        <authorList>
            <person name="Morin E."/>
            <person name="San Clemente H."/>
            <person name="Chen E.C.H."/>
            <person name="De La Providencia I."/>
            <person name="Hainaut M."/>
            <person name="Kuo A."/>
            <person name="Kohler A."/>
            <person name="Murat C."/>
            <person name="Tang N."/>
            <person name="Roy S."/>
            <person name="Loubradou J."/>
            <person name="Henrissat B."/>
            <person name="Grigoriev I.V."/>
            <person name="Corradi N."/>
            <person name="Roux C."/>
            <person name="Martin F.M."/>
        </authorList>
    </citation>
    <scope>NUCLEOTIDE SEQUENCE [LARGE SCALE GENOMIC DNA]</scope>
    <source>
        <strain evidence="1 2">DAOM 194757</strain>
    </source>
</reference>
<dbReference type="Proteomes" id="UP000266673">
    <property type="component" value="Unassembled WGS sequence"/>
</dbReference>
<evidence type="ECO:0000313" key="2">
    <source>
        <dbReference type="Proteomes" id="UP000266673"/>
    </source>
</evidence>
<gene>
    <name evidence="1" type="ORF">C2G38_2213243</name>
</gene>
<proteinExistence type="predicted"/>
<keyword evidence="2" id="KW-1185">Reference proteome</keyword>
<protein>
    <submittedName>
        <fullName evidence="1">Uncharacterized protein</fullName>
    </submittedName>
</protein>
<sequence length="145" mass="16740">MDVDWDSFITVLEIFNDINPSSLSDNEDSDIIINKNLYPSLSNYDDSVIFNTNLPPLAEKSNNHLSFYICGDNFLSLYEYADNVDTDIPLLFENSNNSGNINASNYQYNLRVGDSFDDRQSVDTFIHNYCLERGFEYQTFHNDKT</sequence>
<name>A0A397UGC4_9GLOM</name>
<organism evidence="1 2">
    <name type="scientific">Gigaspora rosea</name>
    <dbReference type="NCBI Taxonomy" id="44941"/>
    <lineage>
        <taxon>Eukaryota</taxon>
        <taxon>Fungi</taxon>
        <taxon>Fungi incertae sedis</taxon>
        <taxon>Mucoromycota</taxon>
        <taxon>Glomeromycotina</taxon>
        <taxon>Glomeromycetes</taxon>
        <taxon>Diversisporales</taxon>
        <taxon>Gigasporaceae</taxon>
        <taxon>Gigaspora</taxon>
    </lineage>
</organism>
<dbReference type="AlphaFoldDB" id="A0A397UGC4"/>
<dbReference type="EMBL" id="QKWP01001592">
    <property type="protein sequence ID" value="RIB07839.1"/>
    <property type="molecule type" value="Genomic_DNA"/>
</dbReference>